<dbReference type="Proteomes" id="UP000230233">
    <property type="component" value="Chromosome X"/>
</dbReference>
<evidence type="ECO:0000313" key="2">
    <source>
        <dbReference type="Proteomes" id="UP000230233"/>
    </source>
</evidence>
<organism evidence="1 2">
    <name type="scientific">Caenorhabditis nigoni</name>
    <dbReference type="NCBI Taxonomy" id="1611254"/>
    <lineage>
        <taxon>Eukaryota</taxon>
        <taxon>Metazoa</taxon>
        <taxon>Ecdysozoa</taxon>
        <taxon>Nematoda</taxon>
        <taxon>Chromadorea</taxon>
        <taxon>Rhabditida</taxon>
        <taxon>Rhabditina</taxon>
        <taxon>Rhabditomorpha</taxon>
        <taxon>Rhabditoidea</taxon>
        <taxon>Rhabditidae</taxon>
        <taxon>Peloderinae</taxon>
        <taxon>Caenorhabditis</taxon>
    </lineage>
</organism>
<proteinExistence type="predicted"/>
<dbReference type="EMBL" id="PDUG01000006">
    <property type="protein sequence ID" value="PIC15176.1"/>
    <property type="molecule type" value="Genomic_DNA"/>
</dbReference>
<sequence length="276" mass="32047">MYPESCPSSKRDQAYCQKPACIDVYRQFMNYGTADNTIPGHIFLSNSVSYYANSPTELCQLSRPNSFNTSNDGSNFSWTAEIVQDSDLSSVHSDKVSDDSELRLLKEGEHDAFENYSRWMEAGSNVKAPEDKRLRRQLPKTPDEISQEYSYAEIGEMPQSIPNYSPHQNDTFDQLHIQSIKGSEVMTYPEEQRQVRNYFFTKPMYFESDDNRKAENRRVENKMLQKLRQKTLTRGMAVEVVRIKLFICNLFSEFSSMKRTTLNVPQIKTRSLCKQK</sequence>
<reference evidence="2" key="1">
    <citation type="submission" date="2017-10" db="EMBL/GenBank/DDBJ databases">
        <title>Rapid genome shrinkage in a self-fertile nematode reveals novel sperm competition proteins.</title>
        <authorList>
            <person name="Yin D."/>
            <person name="Schwarz E.M."/>
            <person name="Thomas C.G."/>
            <person name="Felde R.L."/>
            <person name="Korf I.F."/>
            <person name="Cutter A.D."/>
            <person name="Schartner C.M."/>
            <person name="Ralston E.J."/>
            <person name="Meyer B.J."/>
            <person name="Haag E.S."/>
        </authorList>
    </citation>
    <scope>NUCLEOTIDE SEQUENCE [LARGE SCALE GENOMIC DNA]</scope>
    <source>
        <strain evidence="2">JU1422</strain>
    </source>
</reference>
<dbReference type="AlphaFoldDB" id="A0A2G5SJY7"/>
<comment type="caution">
    <text evidence="1">The sequence shown here is derived from an EMBL/GenBank/DDBJ whole genome shotgun (WGS) entry which is preliminary data.</text>
</comment>
<protein>
    <submittedName>
        <fullName evidence="1">Uncharacterized protein</fullName>
    </submittedName>
</protein>
<evidence type="ECO:0000313" key="1">
    <source>
        <dbReference type="EMBL" id="PIC15176.1"/>
    </source>
</evidence>
<dbReference type="OrthoDB" id="5872016at2759"/>
<gene>
    <name evidence="1" type="primary">Cni-T04G9.6</name>
    <name evidence="1" type="synonym">Cnig_chr_X.g22253</name>
    <name evidence="1" type="ORF">B9Z55_022253</name>
</gene>
<name>A0A2G5SJY7_9PELO</name>
<keyword evidence="2" id="KW-1185">Reference proteome</keyword>
<accession>A0A2G5SJY7</accession>